<organism evidence="4 5">
    <name type="scientific">Catenibacillus scindens</name>
    <dbReference type="NCBI Taxonomy" id="673271"/>
    <lineage>
        <taxon>Bacteria</taxon>
        <taxon>Bacillati</taxon>
        <taxon>Bacillota</taxon>
        <taxon>Clostridia</taxon>
        <taxon>Lachnospirales</taxon>
        <taxon>Lachnospiraceae</taxon>
        <taxon>Catenibacillus</taxon>
    </lineage>
</organism>
<feature type="transmembrane region" description="Helical" evidence="2">
    <location>
        <begin position="79"/>
        <end position="102"/>
    </location>
</feature>
<gene>
    <name evidence="4" type="ORF">HNP82_002440</name>
</gene>
<dbReference type="RefSeq" id="WP_243164752.1">
    <property type="nucleotide sequence ID" value="NZ_JACHFW010000010.1"/>
</dbReference>
<evidence type="ECO:0000313" key="5">
    <source>
        <dbReference type="Proteomes" id="UP000543642"/>
    </source>
</evidence>
<comment type="caution">
    <text evidence="4">The sequence shown here is derived from an EMBL/GenBank/DDBJ whole genome shotgun (WGS) entry which is preliminary data.</text>
</comment>
<reference evidence="4 5" key="1">
    <citation type="submission" date="2020-08" db="EMBL/GenBank/DDBJ databases">
        <title>Genomic Encyclopedia of Type Strains, Phase IV (KMG-IV): sequencing the most valuable type-strain genomes for metagenomic binning, comparative biology and taxonomic classification.</title>
        <authorList>
            <person name="Goeker M."/>
        </authorList>
    </citation>
    <scope>NUCLEOTIDE SEQUENCE [LARGE SCALE GENOMIC DNA]</scope>
    <source>
        <strain evidence="4 5">DSM 106146</strain>
    </source>
</reference>
<dbReference type="InterPro" id="IPR047194">
    <property type="entry name" value="CwlT-like_lysozyme"/>
</dbReference>
<dbReference type="EMBL" id="JACHFW010000010">
    <property type="protein sequence ID" value="MBB5265297.1"/>
    <property type="molecule type" value="Genomic_DNA"/>
</dbReference>
<dbReference type="SUPFAM" id="SSF53955">
    <property type="entry name" value="Lysozyme-like"/>
    <property type="match status" value="1"/>
</dbReference>
<evidence type="ECO:0000313" key="4">
    <source>
        <dbReference type="EMBL" id="MBB5265297.1"/>
    </source>
</evidence>
<keyword evidence="2" id="KW-0812">Transmembrane</keyword>
<keyword evidence="5" id="KW-1185">Reference proteome</keyword>
<dbReference type="CDD" id="cd16891">
    <property type="entry name" value="CwlT-like"/>
    <property type="match status" value="1"/>
</dbReference>
<name>A0A7W8M675_9FIRM</name>
<sequence>MTNIQSPSHKGRTGAVKPASTGRPKSSTSPNRRFRSAQTARRPGRPRLGTSYLGTKTRRLRPGSRAYIRRQMILRRRRIIAMLAGAGAALVIFIVILCLAFGKGSEENTAREDTLEISEEVRAYEPLLSQYAQEYGVEEYTQLLLAIMQVESSGQGNDVMQASESLGLAVNSLMPEASIEQGCRLFSQLLSYGEGLGCDLNSVIQAYNFGITYLDYVAENGKKHTFSLAEAFAGDMSGGETVVYENSISVEENGGWRYAYGNMFYVDLVRQYWSES</sequence>
<dbReference type="Pfam" id="PF13702">
    <property type="entry name" value="Lysozyme_like"/>
    <property type="match status" value="1"/>
</dbReference>
<feature type="region of interest" description="Disordered" evidence="1">
    <location>
        <begin position="1"/>
        <end position="53"/>
    </location>
</feature>
<feature type="compositionally biased region" description="Polar residues" evidence="1">
    <location>
        <begin position="23"/>
        <end position="39"/>
    </location>
</feature>
<protein>
    <recommendedName>
        <fullName evidence="3">CwlT-like lysozyme domain-containing protein</fullName>
    </recommendedName>
</protein>
<proteinExistence type="predicted"/>
<dbReference type="Proteomes" id="UP000543642">
    <property type="component" value="Unassembled WGS sequence"/>
</dbReference>
<accession>A0A7W8M675</accession>
<evidence type="ECO:0000256" key="2">
    <source>
        <dbReference type="SAM" id="Phobius"/>
    </source>
</evidence>
<dbReference type="Gene3D" id="1.10.530.10">
    <property type="match status" value="1"/>
</dbReference>
<evidence type="ECO:0000256" key="1">
    <source>
        <dbReference type="SAM" id="MobiDB-lite"/>
    </source>
</evidence>
<keyword evidence="2" id="KW-1133">Transmembrane helix</keyword>
<evidence type="ECO:0000259" key="3">
    <source>
        <dbReference type="Pfam" id="PF13702"/>
    </source>
</evidence>
<dbReference type="AlphaFoldDB" id="A0A7W8M675"/>
<feature type="domain" description="CwlT-like lysozyme" evidence="3">
    <location>
        <begin position="118"/>
        <end position="272"/>
    </location>
</feature>
<dbReference type="InterPro" id="IPR023346">
    <property type="entry name" value="Lysozyme-like_dom_sf"/>
</dbReference>
<keyword evidence="2" id="KW-0472">Membrane</keyword>